<organism evidence="9 10">
    <name type="scientific">Paraburkholderia sejongensis</name>
    <dbReference type="NCBI Taxonomy" id="2886946"/>
    <lineage>
        <taxon>Bacteria</taxon>
        <taxon>Pseudomonadati</taxon>
        <taxon>Pseudomonadota</taxon>
        <taxon>Betaproteobacteria</taxon>
        <taxon>Burkholderiales</taxon>
        <taxon>Burkholderiaceae</taxon>
        <taxon>Paraburkholderia</taxon>
    </lineage>
</organism>
<comment type="caution">
    <text evidence="9">The sequence shown here is derived from an EMBL/GenBank/DDBJ whole genome shotgun (WGS) entry which is preliminary data.</text>
</comment>
<keyword evidence="5" id="KW-0378">Hydrolase</keyword>
<dbReference type="InterPro" id="IPR050556">
    <property type="entry name" value="Type_II_TA_system_RNase"/>
</dbReference>
<proteinExistence type="inferred from homology"/>
<evidence type="ECO:0000313" key="9">
    <source>
        <dbReference type="EMBL" id="MCC8392782.1"/>
    </source>
</evidence>
<accession>A0ABS8JSD5</accession>
<comment type="cofactor">
    <cofactor evidence="1">
        <name>Mg(2+)</name>
        <dbReference type="ChEBI" id="CHEBI:18420"/>
    </cofactor>
</comment>
<dbReference type="Gene3D" id="3.40.50.1010">
    <property type="entry name" value="5'-nuclease"/>
    <property type="match status" value="1"/>
</dbReference>
<keyword evidence="6" id="KW-0460">Magnesium</keyword>
<evidence type="ECO:0000259" key="8">
    <source>
        <dbReference type="Pfam" id="PF01850"/>
    </source>
</evidence>
<evidence type="ECO:0000256" key="2">
    <source>
        <dbReference type="ARBA" id="ARBA00022649"/>
    </source>
</evidence>
<gene>
    <name evidence="9" type="ORF">LJ656_09290</name>
</gene>
<name>A0ABS8JSD5_9BURK</name>
<comment type="similarity">
    <text evidence="7">Belongs to the PINc/VapC protein family.</text>
</comment>
<reference evidence="9 10" key="1">
    <citation type="submission" date="2021-11" db="EMBL/GenBank/DDBJ databases">
        <authorList>
            <person name="Oh E.-T."/>
            <person name="Kim S.-B."/>
        </authorList>
    </citation>
    <scope>NUCLEOTIDE SEQUENCE [LARGE SCALE GENOMIC DNA]</scope>
    <source>
        <strain evidence="9 10">MMS20-SJTR3</strain>
    </source>
</reference>
<evidence type="ECO:0000256" key="7">
    <source>
        <dbReference type="ARBA" id="ARBA00038093"/>
    </source>
</evidence>
<dbReference type="InterPro" id="IPR029060">
    <property type="entry name" value="PIN-like_dom_sf"/>
</dbReference>
<sequence length="121" mass="13449">MVKALFDTNILIDYLGGVGAAKKELARYDYRAISTITWMEVLVGTTADDEDAIRAWLSSFAVIPLDSAIANRAVELRKQKRIRLPDAIVWASAQVNSLLLVSRNTKDFPANEPGVRVPYKI</sequence>
<protein>
    <submittedName>
        <fullName evidence="9">Type II toxin-antitoxin system VapC family toxin</fullName>
    </submittedName>
</protein>
<evidence type="ECO:0000256" key="3">
    <source>
        <dbReference type="ARBA" id="ARBA00022722"/>
    </source>
</evidence>
<evidence type="ECO:0000256" key="4">
    <source>
        <dbReference type="ARBA" id="ARBA00022723"/>
    </source>
</evidence>
<dbReference type="PANTHER" id="PTHR33653:SF1">
    <property type="entry name" value="RIBONUCLEASE VAPC2"/>
    <property type="match status" value="1"/>
</dbReference>
<dbReference type="Proteomes" id="UP001431019">
    <property type="component" value="Unassembled WGS sequence"/>
</dbReference>
<keyword evidence="10" id="KW-1185">Reference proteome</keyword>
<keyword evidence="3" id="KW-0540">Nuclease</keyword>
<dbReference type="RefSeq" id="WP_230508992.1">
    <property type="nucleotide sequence ID" value="NZ_JAJITD010000004.1"/>
</dbReference>
<evidence type="ECO:0000256" key="6">
    <source>
        <dbReference type="ARBA" id="ARBA00022842"/>
    </source>
</evidence>
<dbReference type="InterPro" id="IPR002716">
    <property type="entry name" value="PIN_dom"/>
</dbReference>
<dbReference type="EMBL" id="JAJITD010000004">
    <property type="protein sequence ID" value="MCC8392782.1"/>
    <property type="molecule type" value="Genomic_DNA"/>
</dbReference>
<dbReference type="CDD" id="cd18737">
    <property type="entry name" value="PIN_VapC4-5_FitB-like"/>
    <property type="match status" value="1"/>
</dbReference>
<dbReference type="Pfam" id="PF01850">
    <property type="entry name" value="PIN"/>
    <property type="match status" value="1"/>
</dbReference>
<keyword evidence="2" id="KW-1277">Toxin-antitoxin system</keyword>
<evidence type="ECO:0000256" key="5">
    <source>
        <dbReference type="ARBA" id="ARBA00022801"/>
    </source>
</evidence>
<keyword evidence="4" id="KW-0479">Metal-binding</keyword>
<dbReference type="PANTHER" id="PTHR33653">
    <property type="entry name" value="RIBONUCLEASE VAPC2"/>
    <property type="match status" value="1"/>
</dbReference>
<evidence type="ECO:0000313" key="10">
    <source>
        <dbReference type="Proteomes" id="UP001431019"/>
    </source>
</evidence>
<evidence type="ECO:0000256" key="1">
    <source>
        <dbReference type="ARBA" id="ARBA00001946"/>
    </source>
</evidence>
<dbReference type="SUPFAM" id="SSF88723">
    <property type="entry name" value="PIN domain-like"/>
    <property type="match status" value="1"/>
</dbReference>
<feature type="domain" description="PIN" evidence="8">
    <location>
        <begin position="5"/>
        <end position="106"/>
    </location>
</feature>